<dbReference type="InterPro" id="IPR011335">
    <property type="entry name" value="Restrct_endonuc-II-like"/>
</dbReference>
<dbReference type="Proteomes" id="UP000003374">
    <property type="component" value="Unassembled WGS sequence"/>
</dbReference>
<dbReference type="RefSeq" id="WP_005000521.1">
    <property type="nucleotide sequence ID" value="NZ_CH672427.1"/>
</dbReference>
<feature type="domain" description="Putative restriction endonuclease" evidence="1">
    <location>
        <begin position="19"/>
        <end position="187"/>
    </location>
</feature>
<gene>
    <name evidence="2" type="ORF">NB231_05951</name>
</gene>
<dbReference type="STRING" id="314278.NB231_05951"/>
<proteinExistence type="predicted"/>
<dbReference type="HOGENOM" id="CLU_076312_2_0_6"/>
<dbReference type="InterPro" id="IPR012296">
    <property type="entry name" value="Nuclease_put_TT1808"/>
</dbReference>
<dbReference type="SUPFAM" id="SSF52980">
    <property type="entry name" value="Restriction endonuclease-like"/>
    <property type="match status" value="1"/>
</dbReference>
<sequence>MGAAVFHVEARERRRFTVAEYHRMGAVGILTDDERVELVAGELLTMAPIGPRHAACVNLLVQLLSRSVGEGVVVSPQNALVLSDDSELYPDIALLRGRPECYADAHPRPDDVLLVIEVADTSLQRDREVKAPLCAAAGIIELWIVDLTTGGVEVLREPRKDGYSLTRRLRPGDTLTPLAFPDTRFTVSDVLPSVE</sequence>
<evidence type="ECO:0000313" key="3">
    <source>
        <dbReference type="Proteomes" id="UP000003374"/>
    </source>
</evidence>
<evidence type="ECO:0000313" key="2">
    <source>
        <dbReference type="EMBL" id="EAR21907.1"/>
    </source>
</evidence>
<name>A4BQQ7_9GAMM</name>
<organism evidence="2 3">
    <name type="scientific">Nitrococcus mobilis Nb-231</name>
    <dbReference type="NCBI Taxonomy" id="314278"/>
    <lineage>
        <taxon>Bacteria</taxon>
        <taxon>Pseudomonadati</taxon>
        <taxon>Pseudomonadota</taxon>
        <taxon>Gammaproteobacteria</taxon>
        <taxon>Chromatiales</taxon>
        <taxon>Ectothiorhodospiraceae</taxon>
        <taxon>Nitrococcus</taxon>
    </lineage>
</organism>
<dbReference type="AlphaFoldDB" id="A4BQQ7"/>
<dbReference type="Pfam" id="PF05685">
    <property type="entry name" value="Uma2"/>
    <property type="match status" value="1"/>
</dbReference>
<reference evidence="2 3" key="1">
    <citation type="submission" date="2006-02" db="EMBL/GenBank/DDBJ databases">
        <authorList>
            <person name="Waterbury J."/>
            <person name="Ferriera S."/>
            <person name="Johnson J."/>
            <person name="Kravitz S."/>
            <person name="Halpern A."/>
            <person name="Remington K."/>
            <person name="Beeson K."/>
            <person name="Tran B."/>
            <person name="Rogers Y.-H."/>
            <person name="Friedman R."/>
            <person name="Venter J.C."/>
        </authorList>
    </citation>
    <scope>NUCLEOTIDE SEQUENCE [LARGE SCALE GENOMIC DNA]</scope>
    <source>
        <strain evidence="2 3">Nb-231</strain>
    </source>
</reference>
<dbReference type="eggNOG" id="COG4636">
    <property type="taxonomic scope" value="Bacteria"/>
</dbReference>
<dbReference type="PANTHER" id="PTHR35400">
    <property type="entry name" value="SLR1083 PROTEIN"/>
    <property type="match status" value="1"/>
</dbReference>
<dbReference type="EMBL" id="AAOF01000005">
    <property type="protein sequence ID" value="EAR21907.1"/>
    <property type="molecule type" value="Genomic_DNA"/>
</dbReference>
<accession>A4BQQ7</accession>
<dbReference type="InterPro" id="IPR008538">
    <property type="entry name" value="Uma2"/>
</dbReference>
<evidence type="ECO:0000259" key="1">
    <source>
        <dbReference type="Pfam" id="PF05685"/>
    </source>
</evidence>
<comment type="caution">
    <text evidence="2">The sequence shown here is derived from an EMBL/GenBank/DDBJ whole genome shotgun (WGS) entry which is preliminary data.</text>
</comment>
<dbReference type="Gene3D" id="3.90.1570.10">
    <property type="entry name" value="tt1808, chain A"/>
    <property type="match status" value="1"/>
</dbReference>
<protein>
    <recommendedName>
        <fullName evidence="1">Putative restriction endonuclease domain-containing protein</fullName>
    </recommendedName>
</protein>
<dbReference type="PANTHER" id="PTHR35400:SF1">
    <property type="entry name" value="SLR1083 PROTEIN"/>
    <property type="match status" value="1"/>
</dbReference>
<keyword evidence="3" id="KW-1185">Reference proteome</keyword>
<dbReference type="CDD" id="cd06260">
    <property type="entry name" value="DUF820-like"/>
    <property type="match status" value="1"/>
</dbReference>
<dbReference type="OrthoDB" id="5796056at2"/>